<protein>
    <submittedName>
        <fullName evidence="1">Uncharacterized protein</fullName>
    </submittedName>
</protein>
<keyword evidence="2" id="KW-1185">Reference proteome</keyword>
<gene>
    <name evidence="1" type="ORF">SAMN04490239_8736</name>
</gene>
<reference evidence="2" key="1">
    <citation type="submission" date="2016-10" db="EMBL/GenBank/DDBJ databases">
        <authorList>
            <person name="Varghese N."/>
            <person name="Submissions S."/>
        </authorList>
    </citation>
    <scope>NUCLEOTIDE SEQUENCE [LARGE SCALE GENOMIC DNA]</scope>
    <source>
        <strain evidence="2">DSM 44498</strain>
    </source>
</reference>
<dbReference type="EMBL" id="FNSV01000005">
    <property type="protein sequence ID" value="SED54987.1"/>
    <property type="molecule type" value="Genomic_DNA"/>
</dbReference>
<dbReference type="AlphaFoldDB" id="A0A1H5BL03"/>
<proteinExistence type="predicted"/>
<sequence length="30" mass="3077">MGSAGIDFNVAFEAFLKWLSLTFGGGIGLG</sequence>
<name>A0A1H5BL03_9NOCA</name>
<evidence type="ECO:0000313" key="2">
    <source>
        <dbReference type="Proteomes" id="UP000183561"/>
    </source>
</evidence>
<evidence type="ECO:0000313" key="1">
    <source>
        <dbReference type="EMBL" id="SED54987.1"/>
    </source>
</evidence>
<accession>A0A1H5BL03</accession>
<organism evidence="1 2">
    <name type="scientific">Rhodococcus koreensis</name>
    <dbReference type="NCBI Taxonomy" id="99653"/>
    <lineage>
        <taxon>Bacteria</taxon>
        <taxon>Bacillati</taxon>
        <taxon>Actinomycetota</taxon>
        <taxon>Actinomycetes</taxon>
        <taxon>Mycobacteriales</taxon>
        <taxon>Nocardiaceae</taxon>
        <taxon>Rhodococcus</taxon>
    </lineage>
</organism>
<dbReference type="Proteomes" id="UP000183561">
    <property type="component" value="Unassembled WGS sequence"/>
</dbReference>